<keyword evidence="1" id="KW-0472">Membrane</keyword>
<keyword evidence="3" id="KW-1185">Reference proteome</keyword>
<evidence type="ECO:0000313" key="3">
    <source>
        <dbReference type="Proteomes" id="UP000076088"/>
    </source>
</evidence>
<evidence type="ECO:0000313" key="2">
    <source>
        <dbReference type="EMBL" id="AMU88835.1"/>
    </source>
</evidence>
<sequence length="210" mass="23123">MTARSQTIEQERASLLSRFRRDPAGLVYSRVPGGEGRLVSEDEATALLVEFELMAGRHGRRFSHTVWAAVLGVPLFAILAATLNPLFSLLAIPALVGWFFVAVVQRLKRARFVAGIWAGLDRNPPVRALSRAEKLARGFALPWSQTALIFGVIIPLAFFIKIPASALPRPWGDWQMAAIALLFAVAIAMLVGRGIWLWRRRIAGRTSGGR</sequence>
<protein>
    <submittedName>
        <fullName evidence="2">Uncharacterized protein</fullName>
    </submittedName>
</protein>
<organism evidence="2 3">
    <name type="scientific">Sphingopyxis macrogoltabida</name>
    <name type="common">Sphingomonas macrogoltabidus</name>
    <dbReference type="NCBI Taxonomy" id="33050"/>
    <lineage>
        <taxon>Bacteria</taxon>
        <taxon>Pseudomonadati</taxon>
        <taxon>Pseudomonadota</taxon>
        <taxon>Alphaproteobacteria</taxon>
        <taxon>Sphingomonadales</taxon>
        <taxon>Sphingomonadaceae</taxon>
        <taxon>Sphingopyxis</taxon>
    </lineage>
</organism>
<proteinExistence type="predicted"/>
<keyword evidence="1" id="KW-0812">Transmembrane</keyword>
<name>A0AAC9FFB0_SPHMC</name>
<evidence type="ECO:0000256" key="1">
    <source>
        <dbReference type="SAM" id="Phobius"/>
    </source>
</evidence>
<dbReference type="EMBL" id="CP013344">
    <property type="protein sequence ID" value="AMU88835.1"/>
    <property type="molecule type" value="Genomic_DNA"/>
</dbReference>
<gene>
    <name evidence="2" type="ORF">ATM17_07240</name>
</gene>
<reference evidence="2 3" key="2">
    <citation type="journal article" date="2016" name="Genome Announc.">
        <title>Complete Genome Sequence of Sphingopyxis macrogoltabida Strain 203N (NBRC 111659), a Polyethylene Glycol Degrader.</title>
        <authorList>
            <person name="Ohtsubo Y."/>
            <person name="Nonoyama S."/>
            <person name="Nagata Y."/>
            <person name="Numata M."/>
            <person name="Tsuchikane K."/>
            <person name="Hosoyama A."/>
            <person name="Yamazoe A."/>
            <person name="Tsuda M."/>
            <person name="Fujita N."/>
            <person name="Kawai F."/>
        </authorList>
    </citation>
    <scope>NUCLEOTIDE SEQUENCE [LARGE SCALE GENOMIC DNA]</scope>
    <source>
        <strain evidence="2 3">203N</strain>
    </source>
</reference>
<feature type="transmembrane region" description="Helical" evidence="1">
    <location>
        <begin position="86"/>
        <end position="104"/>
    </location>
</feature>
<accession>A0AAC9FFB0</accession>
<feature type="transmembrane region" description="Helical" evidence="1">
    <location>
        <begin position="174"/>
        <end position="196"/>
    </location>
</feature>
<dbReference type="RefSeq" id="WP_054728322.1">
    <property type="nucleotide sequence ID" value="NZ_CP009429.1"/>
</dbReference>
<reference evidence="3" key="1">
    <citation type="submission" date="2015-11" db="EMBL/GenBank/DDBJ databases">
        <title>Complete genome sequence of a polyethylene-glycol degrader Sphingopyxis macrogoltabida 203N (NBRC 111659).</title>
        <authorList>
            <person name="Yoshiyuki O."/>
            <person name="Shouta N."/>
            <person name="Nagata Y."/>
            <person name="Numata M."/>
            <person name="Tsuchikane K."/>
            <person name="Hosoyama A."/>
            <person name="Yamazoe A."/>
            <person name="Tsuda M."/>
            <person name="Fujita N."/>
            <person name="Kawai F."/>
        </authorList>
    </citation>
    <scope>NUCLEOTIDE SEQUENCE [LARGE SCALE GENOMIC DNA]</scope>
    <source>
        <strain evidence="3">203N</strain>
    </source>
</reference>
<dbReference type="Proteomes" id="UP000076088">
    <property type="component" value="Chromosome"/>
</dbReference>
<feature type="transmembrane region" description="Helical" evidence="1">
    <location>
        <begin position="62"/>
        <end position="80"/>
    </location>
</feature>
<dbReference type="AlphaFoldDB" id="A0AAC9FFB0"/>
<dbReference type="KEGG" id="smaz:LH19_12650"/>
<feature type="transmembrane region" description="Helical" evidence="1">
    <location>
        <begin position="139"/>
        <end position="162"/>
    </location>
</feature>
<keyword evidence="1" id="KW-1133">Transmembrane helix</keyword>